<gene>
    <name evidence="1" type="ORF">VIT_00s0404g00030</name>
</gene>
<keyword evidence="2" id="KW-1185">Reference proteome</keyword>
<organism evidence="1 2">
    <name type="scientific">Vitis vinifera</name>
    <name type="common">Grape</name>
    <dbReference type="NCBI Taxonomy" id="29760"/>
    <lineage>
        <taxon>Eukaryota</taxon>
        <taxon>Viridiplantae</taxon>
        <taxon>Streptophyta</taxon>
        <taxon>Embryophyta</taxon>
        <taxon>Tracheophyta</taxon>
        <taxon>Spermatophyta</taxon>
        <taxon>Magnoliopsida</taxon>
        <taxon>eudicotyledons</taxon>
        <taxon>Gunneridae</taxon>
        <taxon>Pentapetalae</taxon>
        <taxon>rosids</taxon>
        <taxon>Vitales</taxon>
        <taxon>Vitaceae</taxon>
        <taxon>Viteae</taxon>
        <taxon>Vitis</taxon>
    </lineage>
</organism>
<name>F6H861_VITVI</name>
<proteinExistence type="predicted"/>
<dbReference type="InParanoid" id="F6H861"/>
<dbReference type="Proteomes" id="UP000009183">
    <property type="component" value="Unassembled WGS sequence, unordered"/>
</dbReference>
<evidence type="ECO:0000313" key="1">
    <source>
        <dbReference type="EMBL" id="CCB48404.1"/>
    </source>
</evidence>
<sequence length="9" mass="1082">MRATTIYRA</sequence>
<protein>
    <submittedName>
        <fullName evidence="1">Uncharacterized protein</fullName>
    </submittedName>
</protein>
<accession>F6H861</accession>
<dbReference type="HOGENOM" id="CLU_3438911_0_0_1"/>
<dbReference type="EMBL" id="FN595272">
    <property type="protein sequence ID" value="CCB48404.1"/>
    <property type="molecule type" value="Genomic_DNA"/>
</dbReference>
<evidence type="ECO:0000313" key="2">
    <source>
        <dbReference type="Proteomes" id="UP000009183"/>
    </source>
</evidence>
<reference evidence="2" key="1">
    <citation type="journal article" date="2007" name="Nature">
        <title>The grapevine genome sequence suggests ancestral hexaploidization in major angiosperm phyla.</title>
        <authorList>
            <consortium name="The French-Italian Public Consortium for Grapevine Genome Characterization."/>
            <person name="Jaillon O."/>
            <person name="Aury J.-M."/>
            <person name="Noel B."/>
            <person name="Policriti A."/>
            <person name="Clepet C."/>
            <person name="Casagrande A."/>
            <person name="Choisne N."/>
            <person name="Aubourg S."/>
            <person name="Vitulo N."/>
            <person name="Jubin C."/>
            <person name="Vezzi A."/>
            <person name="Legeai F."/>
            <person name="Hugueney P."/>
            <person name="Dasilva C."/>
            <person name="Horner D."/>
            <person name="Mica E."/>
            <person name="Jublot D."/>
            <person name="Poulain J."/>
            <person name="Bruyere C."/>
            <person name="Billault A."/>
            <person name="Segurens B."/>
            <person name="Gouyvenoux M."/>
            <person name="Ugarte E."/>
            <person name="Cattonaro F."/>
            <person name="Anthouard V."/>
            <person name="Vico V."/>
            <person name="Del Fabbro C."/>
            <person name="Alaux M."/>
            <person name="Di Gaspero G."/>
            <person name="Dumas V."/>
            <person name="Felice N."/>
            <person name="Paillard S."/>
            <person name="Juman I."/>
            <person name="Moroldo M."/>
            <person name="Scalabrin S."/>
            <person name="Canaguier A."/>
            <person name="Le Clainche I."/>
            <person name="Malacrida G."/>
            <person name="Durand E."/>
            <person name="Pesole G."/>
            <person name="Laucou V."/>
            <person name="Chatelet P."/>
            <person name="Merdinoglu D."/>
            <person name="Delledonne M."/>
            <person name="Pezzotti M."/>
            <person name="Lecharny A."/>
            <person name="Scarpelli C."/>
            <person name="Artiguenave F."/>
            <person name="Pe M.E."/>
            <person name="Valle G."/>
            <person name="Morgante M."/>
            <person name="Caboche M."/>
            <person name="Adam-Blondon A.-F."/>
            <person name="Weissenbach J."/>
            <person name="Quetier F."/>
            <person name="Wincker P."/>
        </authorList>
    </citation>
    <scope>NUCLEOTIDE SEQUENCE [LARGE SCALE GENOMIC DNA]</scope>
    <source>
        <strain evidence="2">cv. Pinot noir / PN40024</strain>
    </source>
</reference>